<feature type="domain" description="BHLH" evidence="2">
    <location>
        <begin position="91"/>
        <end position="143"/>
    </location>
</feature>
<feature type="region of interest" description="Disordered" evidence="1">
    <location>
        <begin position="61"/>
        <end position="101"/>
    </location>
</feature>
<reference evidence="4" key="1">
    <citation type="submission" date="2016-11" db="UniProtKB">
        <authorList>
            <consortium name="WormBaseParasite"/>
        </authorList>
    </citation>
    <scope>IDENTIFICATION</scope>
</reference>
<dbReference type="PANTHER" id="PTHR23349">
    <property type="entry name" value="BASIC HELIX-LOOP-HELIX TRANSCRIPTION FACTOR, TWIST"/>
    <property type="match status" value="1"/>
</dbReference>
<dbReference type="WBParaSite" id="maker-unitig_11231-snap-gene-0.2-mRNA-1">
    <property type="protein sequence ID" value="maker-unitig_11231-snap-gene-0.2-mRNA-1"/>
    <property type="gene ID" value="maker-unitig_11231-snap-gene-0.2"/>
</dbReference>
<sequence>QQQLAGYCCQLEFEAAAQAEISGYWQMSSPTDESSISPQQQHQQLMQCSMACCCFEQVAGSSPPVSQPLYQPPPPPPPPPPPLHHRRLRRRSSSRRSVLEHRRTETLNRAFECLRNCIPHIPRDTKLSKKRILQLAIQYIGALNTMLESEIPEPSDRAHNRDG</sequence>
<dbReference type="InterPro" id="IPR011598">
    <property type="entry name" value="bHLH_dom"/>
</dbReference>
<dbReference type="SMART" id="SM00353">
    <property type="entry name" value="HLH"/>
    <property type="match status" value="1"/>
</dbReference>
<evidence type="ECO:0000313" key="3">
    <source>
        <dbReference type="Proteomes" id="UP000095280"/>
    </source>
</evidence>
<dbReference type="SUPFAM" id="SSF47459">
    <property type="entry name" value="HLH, helix-loop-helix DNA-binding domain"/>
    <property type="match status" value="1"/>
</dbReference>
<accession>A0A1I8F1B9</accession>
<dbReference type="PANTHER" id="PTHR23349:SF68">
    <property type="entry name" value="FI14601P"/>
    <property type="match status" value="1"/>
</dbReference>
<evidence type="ECO:0000256" key="1">
    <source>
        <dbReference type="SAM" id="MobiDB-lite"/>
    </source>
</evidence>
<feature type="compositionally biased region" description="Basic residues" evidence="1">
    <location>
        <begin position="83"/>
        <end position="94"/>
    </location>
</feature>
<dbReference type="Pfam" id="PF00010">
    <property type="entry name" value="HLH"/>
    <property type="match status" value="1"/>
</dbReference>
<dbReference type="InterPro" id="IPR036638">
    <property type="entry name" value="HLH_DNA-bd_sf"/>
</dbReference>
<proteinExistence type="predicted"/>
<dbReference type="PROSITE" id="PS50888">
    <property type="entry name" value="BHLH"/>
    <property type="match status" value="1"/>
</dbReference>
<organism evidence="3 4">
    <name type="scientific">Macrostomum lignano</name>
    <dbReference type="NCBI Taxonomy" id="282301"/>
    <lineage>
        <taxon>Eukaryota</taxon>
        <taxon>Metazoa</taxon>
        <taxon>Spiralia</taxon>
        <taxon>Lophotrochozoa</taxon>
        <taxon>Platyhelminthes</taxon>
        <taxon>Rhabditophora</taxon>
        <taxon>Macrostomorpha</taxon>
        <taxon>Macrostomida</taxon>
        <taxon>Macrostomidae</taxon>
        <taxon>Macrostomum</taxon>
    </lineage>
</organism>
<evidence type="ECO:0000259" key="2">
    <source>
        <dbReference type="PROSITE" id="PS50888"/>
    </source>
</evidence>
<protein>
    <submittedName>
        <fullName evidence="4">BHLH domain-containing protein</fullName>
    </submittedName>
</protein>
<dbReference type="Proteomes" id="UP000095280">
    <property type="component" value="Unplaced"/>
</dbReference>
<feature type="compositionally biased region" description="Pro residues" evidence="1">
    <location>
        <begin position="70"/>
        <end position="82"/>
    </location>
</feature>
<name>A0A1I8F1B9_9PLAT</name>
<keyword evidence="3" id="KW-1185">Reference proteome</keyword>
<dbReference type="GO" id="GO:0000977">
    <property type="term" value="F:RNA polymerase II transcription regulatory region sequence-specific DNA binding"/>
    <property type="evidence" value="ECO:0007669"/>
    <property type="project" value="TreeGrafter"/>
</dbReference>
<dbReference type="CDD" id="cd11390">
    <property type="entry name" value="bHLH_TS"/>
    <property type="match status" value="1"/>
</dbReference>
<dbReference type="Gene3D" id="4.10.280.10">
    <property type="entry name" value="Helix-loop-helix DNA-binding domain"/>
    <property type="match status" value="1"/>
</dbReference>
<evidence type="ECO:0000313" key="4">
    <source>
        <dbReference type="WBParaSite" id="maker-unitig_11231-snap-gene-0.2-mRNA-1"/>
    </source>
</evidence>
<dbReference type="GO" id="GO:0046983">
    <property type="term" value="F:protein dimerization activity"/>
    <property type="evidence" value="ECO:0007669"/>
    <property type="project" value="InterPro"/>
</dbReference>
<dbReference type="InterPro" id="IPR050283">
    <property type="entry name" value="E-box_TF_Regulators"/>
</dbReference>
<dbReference type="GO" id="GO:0032502">
    <property type="term" value="P:developmental process"/>
    <property type="evidence" value="ECO:0007669"/>
    <property type="project" value="TreeGrafter"/>
</dbReference>
<dbReference type="GO" id="GO:0000981">
    <property type="term" value="F:DNA-binding transcription factor activity, RNA polymerase II-specific"/>
    <property type="evidence" value="ECO:0007669"/>
    <property type="project" value="TreeGrafter"/>
</dbReference>
<dbReference type="AlphaFoldDB" id="A0A1I8F1B9"/>